<accession>A0A0K2UGH9</accession>
<dbReference type="InterPro" id="IPR001648">
    <property type="entry name" value="Ribosomal_bS18"/>
</dbReference>
<proteinExistence type="inferred from homology"/>
<dbReference type="GO" id="GO:0005763">
    <property type="term" value="C:mitochondrial small ribosomal subunit"/>
    <property type="evidence" value="ECO:0007669"/>
    <property type="project" value="TreeGrafter"/>
</dbReference>
<dbReference type="Gene3D" id="4.10.640.10">
    <property type="entry name" value="Ribosomal protein S18"/>
    <property type="match status" value="1"/>
</dbReference>
<comment type="similarity">
    <text evidence="1">Belongs to the bacterial ribosomal protein bS18 family.</text>
</comment>
<protein>
    <submittedName>
        <fullName evidence="4">28S ribosomal protein S18c, mitochondriallike [Musca domestica]</fullName>
    </submittedName>
</protein>
<evidence type="ECO:0000313" key="4">
    <source>
        <dbReference type="EMBL" id="CDW37328.1"/>
    </source>
</evidence>
<dbReference type="PANTHER" id="PTHR13479:SF40">
    <property type="entry name" value="SMALL RIBOSOMAL SUBUNIT PROTEIN BS18M"/>
    <property type="match status" value="1"/>
</dbReference>
<dbReference type="GO" id="GO:0032543">
    <property type="term" value="P:mitochondrial translation"/>
    <property type="evidence" value="ECO:0007669"/>
    <property type="project" value="TreeGrafter"/>
</dbReference>
<dbReference type="OrthoDB" id="10066799at2759"/>
<keyword evidence="2 4" id="KW-0689">Ribosomal protein</keyword>
<dbReference type="GO" id="GO:0070181">
    <property type="term" value="F:small ribosomal subunit rRNA binding"/>
    <property type="evidence" value="ECO:0007669"/>
    <property type="project" value="TreeGrafter"/>
</dbReference>
<dbReference type="EMBL" id="HACA01019967">
    <property type="protein sequence ID" value="CDW37328.1"/>
    <property type="molecule type" value="Transcribed_RNA"/>
</dbReference>
<dbReference type="InterPro" id="IPR036870">
    <property type="entry name" value="Ribosomal_bS18_sf"/>
</dbReference>
<organism evidence="4">
    <name type="scientific">Lepeophtheirus salmonis</name>
    <name type="common">Salmon louse</name>
    <name type="synonym">Caligus salmonis</name>
    <dbReference type="NCBI Taxonomy" id="72036"/>
    <lineage>
        <taxon>Eukaryota</taxon>
        <taxon>Metazoa</taxon>
        <taxon>Ecdysozoa</taxon>
        <taxon>Arthropoda</taxon>
        <taxon>Crustacea</taxon>
        <taxon>Multicrustacea</taxon>
        <taxon>Hexanauplia</taxon>
        <taxon>Copepoda</taxon>
        <taxon>Siphonostomatoida</taxon>
        <taxon>Caligidae</taxon>
        <taxon>Lepeophtheirus</taxon>
    </lineage>
</organism>
<reference evidence="4" key="1">
    <citation type="submission" date="2014-05" db="EMBL/GenBank/DDBJ databases">
        <authorList>
            <person name="Chronopoulou M."/>
        </authorList>
    </citation>
    <scope>NUCLEOTIDE SEQUENCE</scope>
    <source>
        <tissue evidence="4">Whole organism</tissue>
    </source>
</reference>
<dbReference type="CTD" id="51023"/>
<evidence type="ECO:0000256" key="1">
    <source>
        <dbReference type="ARBA" id="ARBA00005589"/>
    </source>
</evidence>
<keyword evidence="3" id="KW-0687">Ribonucleoprotein</keyword>
<dbReference type="SUPFAM" id="SSF46911">
    <property type="entry name" value="Ribosomal protein S18"/>
    <property type="match status" value="1"/>
</dbReference>
<name>A0A0K2UGH9_LEPSM</name>
<dbReference type="GO" id="GO:0003735">
    <property type="term" value="F:structural constituent of ribosome"/>
    <property type="evidence" value="ECO:0007669"/>
    <property type="project" value="InterPro"/>
</dbReference>
<dbReference type="KEGG" id="lsm:121125732"/>
<sequence>MGLLPGVLIGTTRRLCTSSILMGNARKGKRLRRSNPIKDARMKLGPSWKADPLEMKSPLFNTPHPVQRFTSQSISVSNEDEPLECIDDPYKKESTMCILCPRRYAISIRPDYKNPKLLAQFISPHTGLVYKSHITGLCKSMQDELENEVKRAQDLGYMSTQMKEVHYLKDPVLVDPTKPIKKNPF</sequence>
<dbReference type="RefSeq" id="XP_040576865.1">
    <property type="nucleotide sequence ID" value="XM_040720931.2"/>
</dbReference>
<dbReference type="Pfam" id="PF01084">
    <property type="entry name" value="Ribosomal_S18"/>
    <property type="match status" value="1"/>
</dbReference>
<dbReference type="AlphaFoldDB" id="A0A0K2UGH9"/>
<evidence type="ECO:0000256" key="3">
    <source>
        <dbReference type="ARBA" id="ARBA00023274"/>
    </source>
</evidence>
<dbReference type="GeneID" id="121125732"/>
<evidence type="ECO:0000256" key="2">
    <source>
        <dbReference type="ARBA" id="ARBA00022980"/>
    </source>
</evidence>
<dbReference type="PANTHER" id="PTHR13479">
    <property type="entry name" value="30S RIBOSOMAL PROTEIN S18"/>
    <property type="match status" value="1"/>
</dbReference>